<dbReference type="FunFam" id="3.40.630.30:FF:000005">
    <property type="entry name" value="Ribosomal protein alanine acetyltransferase"/>
    <property type="match status" value="1"/>
</dbReference>
<dbReference type="GO" id="GO:0008999">
    <property type="term" value="F:protein-N-terminal-alanine acetyltransferase activity"/>
    <property type="evidence" value="ECO:0007669"/>
    <property type="project" value="TreeGrafter"/>
</dbReference>
<dbReference type="GO" id="GO:0005737">
    <property type="term" value="C:cytoplasm"/>
    <property type="evidence" value="ECO:0007669"/>
    <property type="project" value="TreeGrafter"/>
</dbReference>
<dbReference type="AlphaFoldDB" id="A0A7D4B0Z5"/>
<keyword evidence="6" id="KW-1185">Reference proteome</keyword>
<dbReference type="Pfam" id="PF13302">
    <property type="entry name" value="Acetyltransf_3"/>
    <property type="match status" value="1"/>
</dbReference>
<dbReference type="InterPro" id="IPR051531">
    <property type="entry name" value="N-acetyltransferase"/>
</dbReference>
<sequence length="187" mass="21561">MKRTGELVFVKILDESDAEALLHLELNNRDFFQKYTPLRNEDFYTLEGQLARIKEENEKRKRDLLYSFGIFLVEQGELIGTVALSEVERGPLQSCWIGYCLDKHHNGKGYTTEAVRLVVSYAFRELKLHRIEAGVMPHNIGSMKVLEKAGFHKEGIARENVKINGKWEDHQTLAIINKEEEGETVLK</sequence>
<evidence type="ECO:0000259" key="4">
    <source>
        <dbReference type="PROSITE" id="PS51186"/>
    </source>
</evidence>
<organism evidence="5 6">
    <name type="scientific">Kroppenstedtia pulmonis</name>
    <dbReference type="NCBI Taxonomy" id="1380685"/>
    <lineage>
        <taxon>Bacteria</taxon>
        <taxon>Bacillati</taxon>
        <taxon>Bacillota</taxon>
        <taxon>Bacilli</taxon>
        <taxon>Bacillales</taxon>
        <taxon>Thermoactinomycetaceae</taxon>
        <taxon>Kroppenstedtia</taxon>
    </lineage>
</organism>
<keyword evidence="2" id="KW-0012">Acyltransferase</keyword>
<evidence type="ECO:0000256" key="1">
    <source>
        <dbReference type="ARBA" id="ARBA00022679"/>
    </source>
</evidence>
<feature type="domain" description="N-acetyltransferase" evidence="4">
    <location>
        <begin position="8"/>
        <end position="174"/>
    </location>
</feature>
<dbReference type="KEGG" id="kpul:GXN76_01700"/>
<dbReference type="InterPro" id="IPR016181">
    <property type="entry name" value="Acyl_CoA_acyltransferase"/>
</dbReference>
<protein>
    <submittedName>
        <fullName evidence="5">GNAT family N-acetyltransferase</fullName>
    </submittedName>
</protein>
<reference evidence="5 6" key="1">
    <citation type="submission" date="2020-01" db="EMBL/GenBank/DDBJ databases">
        <authorList>
            <person name="Gulvik C.A."/>
            <person name="Batra D.G."/>
        </authorList>
    </citation>
    <scope>NUCLEOTIDE SEQUENCE [LARGE SCALE GENOMIC DNA]</scope>
    <source>
        <strain evidence="5 6">W9323</strain>
    </source>
</reference>
<accession>A0A7D4B0Z5</accession>
<evidence type="ECO:0000313" key="5">
    <source>
        <dbReference type="EMBL" id="QKG83306.1"/>
    </source>
</evidence>
<dbReference type="PANTHER" id="PTHR43792:SF8">
    <property type="entry name" value="[RIBOSOMAL PROTEIN US5]-ALANINE N-ACETYLTRANSFERASE"/>
    <property type="match status" value="1"/>
</dbReference>
<dbReference type="Proteomes" id="UP000503088">
    <property type="component" value="Chromosome"/>
</dbReference>
<keyword evidence="1 5" id="KW-0808">Transferase</keyword>
<dbReference type="Gene3D" id="3.40.630.30">
    <property type="match status" value="1"/>
</dbReference>
<evidence type="ECO:0000313" key="6">
    <source>
        <dbReference type="Proteomes" id="UP000503088"/>
    </source>
</evidence>
<dbReference type="PANTHER" id="PTHR43792">
    <property type="entry name" value="GNAT FAMILY, PUTATIVE (AFU_ORTHOLOGUE AFUA_3G00765)-RELATED-RELATED"/>
    <property type="match status" value="1"/>
</dbReference>
<evidence type="ECO:0000256" key="2">
    <source>
        <dbReference type="ARBA" id="ARBA00023315"/>
    </source>
</evidence>
<dbReference type="PROSITE" id="PS51186">
    <property type="entry name" value="GNAT"/>
    <property type="match status" value="1"/>
</dbReference>
<dbReference type="SUPFAM" id="SSF55729">
    <property type="entry name" value="Acyl-CoA N-acyltransferases (Nat)"/>
    <property type="match status" value="1"/>
</dbReference>
<evidence type="ECO:0000256" key="3">
    <source>
        <dbReference type="ARBA" id="ARBA00038502"/>
    </source>
</evidence>
<gene>
    <name evidence="5" type="ORF">GXN76_01700</name>
</gene>
<dbReference type="InterPro" id="IPR000182">
    <property type="entry name" value="GNAT_dom"/>
</dbReference>
<comment type="similarity">
    <text evidence="3">Belongs to the acetyltransferase family. RimJ subfamily.</text>
</comment>
<dbReference type="EMBL" id="CP048104">
    <property type="protein sequence ID" value="QKG83306.1"/>
    <property type="molecule type" value="Genomic_DNA"/>
</dbReference>
<proteinExistence type="inferred from homology"/>
<dbReference type="RefSeq" id="WP_173219803.1">
    <property type="nucleotide sequence ID" value="NZ_CP048104.1"/>
</dbReference>
<name>A0A7D4B0Z5_9BACL</name>